<evidence type="ECO:0000256" key="4">
    <source>
        <dbReference type="ARBA" id="ARBA00022989"/>
    </source>
</evidence>
<gene>
    <name evidence="6" type="ORF">ILUMI_01460</name>
</gene>
<dbReference type="Pfam" id="PF04930">
    <property type="entry name" value="FUN14"/>
    <property type="match status" value="1"/>
</dbReference>
<protein>
    <recommendedName>
        <fullName evidence="8">FUN14 domain-containing protein 1</fullName>
    </recommendedName>
</protein>
<dbReference type="GO" id="GO:0005741">
    <property type="term" value="C:mitochondrial outer membrane"/>
    <property type="evidence" value="ECO:0007669"/>
    <property type="project" value="UniProtKB-SubCell"/>
</dbReference>
<organism evidence="6 7">
    <name type="scientific">Ignelater luminosus</name>
    <name type="common">Cucubano</name>
    <name type="synonym">Pyrophorus luminosus</name>
    <dbReference type="NCBI Taxonomy" id="2038154"/>
    <lineage>
        <taxon>Eukaryota</taxon>
        <taxon>Metazoa</taxon>
        <taxon>Ecdysozoa</taxon>
        <taxon>Arthropoda</taxon>
        <taxon>Hexapoda</taxon>
        <taxon>Insecta</taxon>
        <taxon>Pterygota</taxon>
        <taxon>Neoptera</taxon>
        <taxon>Endopterygota</taxon>
        <taxon>Coleoptera</taxon>
        <taxon>Polyphaga</taxon>
        <taxon>Elateriformia</taxon>
        <taxon>Elateroidea</taxon>
        <taxon>Elateridae</taxon>
        <taxon>Agrypninae</taxon>
        <taxon>Pyrophorini</taxon>
        <taxon>Ignelater</taxon>
    </lineage>
</organism>
<dbReference type="PANTHER" id="PTHR21346">
    <property type="entry name" value="FUN14 DOMAIN CONTAINING"/>
    <property type="match status" value="1"/>
</dbReference>
<evidence type="ECO:0000256" key="2">
    <source>
        <dbReference type="ARBA" id="ARBA00009160"/>
    </source>
</evidence>
<dbReference type="Proteomes" id="UP000801492">
    <property type="component" value="Unassembled WGS sequence"/>
</dbReference>
<comment type="subcellular location">
    <subcellularLocation>
        <location evidence="1">Mitochondrion outer membrane</location>
        <topology evidence="1">Multi-pass membrane protein</topology>
    </subcellularLocation>
</comment>
<evidence type="ECO:0000313" key="7">
    <source>
        <dbReference type="Proteomes" id="UP000801492"/>
    </source>
</evidence>
<evidence type="ECO:0000256" key="5">
    <source>
        <dbReference type="ARBA" id="ARBA00023136"/>
    </source>
</evidence>
<accession>A0A8K0GK89</accession>
<keyword evidence="3" id="KW-0812">Transmembrane</keyword>
<keyword evidence="5" id="KW-0472">Membrane</keyword>
<proteinExistence type="inferred from homology"/>
<evidence type="ECO:0000256" key="3">
    <source>
        <dbReference type="ARBA" id="ARBA00022692"/>
    </source>
</evidence>
<evidence type="ECO:0000256" key="1">
    <source>
        <dbReference type="ARBA" id="ARBA00004374"/>
    </source>
</evidence>
<keyword evidence="7" id="KW-1185">Reference proteome</keyword>
<dbReference type="PANTHER" id="PTHR21346:SF0">
    <property type="entry name" value="RE45833P"/>
    <property type="match status" value="1"/>
</dbReference>
<evidence type="ECO:0000313" key="6">
    <source>
        <dbReference type="EMBL" id="KAF2904707.1"/>
    </source>
</evidence>
<dbReference type="InterPro" id="IPR007014">
    <property type="entry name" value="FUN14"/>
</dbReference>
<dbReference type="EMBL" id="VTPC01000701">
    <property type="protein sequence ID" value="KAF2904707.1"/>
    <property type="molecule type" value="Genomic_DNA"/>
</dbReference>
<dbReference type="OrthoDB" id="163794at2759"/>
<dbReference type="AlphaFoldDB" id="A0A8K0GK89"/>
<name>A0A8K0GK89_IGNLU</name>
<dbReference type="GO" id="GO:0000422">
    <property type="term" value="P:autophagy of mitochondrion"/>
    <property type="evidence" value="ECO:0007669"/>
    <property type="project" value="TreeGrafter"/>
</dbReference>
<comment type="similarity">
    <text evidence="2">Belongs to the FUN14 family.</text>
</comment>
<keyword evidence="4" id="KW-1133">Transmembrane helix</keyword>
<comment type="caution">
    <text evidence="6">The sequence shown here is derived from an EMBL/GenBank/DDBJ whole genome shotgun (WGS) entry which is preliminary data.</text>
</comment>
<sequence>MGDSKGKEKSIADKILEDISKPSATKQLIKGALSGWLTGYLAIKVGKITACAIGGGIILLEIANEKGYMNVNWDKVNKEMDKVSDKVEESVTGHGPNLVDKMKRYVDRKLDKAEELVKDRKSKVKRWYYSIMGNTDGELEEIHVFLVSFAAGVVLGTATS</sequence>
<evidence type="ECO:0008006" key="8">
    <source>
        <dbReference type="Google" id="ProtNLM"/>
    </source>
</evidence>
<reference evidence="6" key="1">
    <citation type="submission" date="2019-08" db="EMBL/GenBank/DDBJ databases">
        <title>The genome of the North American firefly Photinus pyralis.</title>
        <authorList>
            <consortium name="Photinus pyralis genome working group"/>
            <person name="Fallon T.R."/>
            <person name="Sander Lower S.E."/>
            <person name="Weng J.-K."/>
        </authorList>
    </citation>
    <scope>NUCLEOTIDE SEQUENCE</scope>
    <source>
        <strain evidence="6">TRF0915ILg1</strain>
        <tissue evidence="6">Whole body</tissue>
    </source>
</reference>